<name>A0A2U9BH09_SCOMX</name>
<accession>A0A2U9BH09</accession>
<protein>
    <submittedName>
        <fullName evidence="2">Uncharacterized protein</fullName>
    </submittedName>
</protein>
<evidence type="ECO:0000313" key="3">
    <source>
        <dbReference type="Proteomes" id="UP000246464"/>
    </source>
</evidence>
<gene>
    <name evidence="2" type="ORF">SMAX5B_014340</name>
</gene>
<sequence length="158" mass="16900">MWRSQRPPIPAVAQEVSDVWRGPPCTPVTQHSGERPSRADQGQSQAVMGDSVGTCPEHRPREFCSLLSSLLWPDPGPAALLSPGAQICVCSPTGAFSLQAVCALSCLFSGLAYRLEPVSARHHGPHTHTHYIPLLAARGEGEVLDEVNISTDGWDGLV</sequence>
<dbReference type="AlphaFoldDB" id="A0A2U9BH09"/>
<keyword evidence="3" id="KW-1185">Reference proteome</keyword>
<proteinExistence type="predicted"/>
<feature type="region of interest" description="Disordered" evidence="1">
    <location>
        <begin position="23"/>
        <end position="52"/>
    </location>
</feature>
<evidence type="ECO:0000313" key="2">
    <source>
        <dbReference type="EMBL" id="AWP03318.1"/>
    </source>
</evidence>
<organism evidence="2 3">
    <name type="scientific">Scophthalmus maximus</name>
    <name type="common">Turbot</name>
    <name type="synonym">Psetta maxima</name>
    <dbReference type="NCBI Taxonomy" id="52904"/>
    <lineage>
        <taxon>Eukaryota</taxon>
        <taxon>Metazoa</taxon>
        <taxon>Chordata</taxon>
        <taxon>Craniata</taxon>
        <taxon>Vertebrata</taxon>
        <taxon>Euteleostomi</taxon>
        <taxon>Actinopterygii</taxon>
        <taxon>Neopterygii</taxon>
        <taxon>Teleostei</taxon>
        <taxon>Neoteleostei</taxon>
        <taxon>Acanthomorphata</taxon>
        <taxon>Carangaria</taxon>
        <taxon>Pleuronectiformes</taxon>
        <taxon>Pleuronectoidei</taxon>
        <taxon>Scophthalmidae</taxon>
        <taxon>Scophthalmus</taxon>
    </lineage>
</organism>
<reference evidence="2 3" key="1">
    <citation type="submission" date="2017-12" db="EMBL/GenBank/DDBJ databases">
        <title>Integrating genomic resources of turbot (Scophthalmus maximus) in depth evaluation of genetic and physical mapping variation across individuals.</title>
        <authorList>
            <person name="Martinez P."/>
        </authorList>
    </citation>
    <scope>NUCLEOTIDE SEQUENCE [LARGE SCALE GENOMIC DNA]</scope>
</reference>
<evidence type="ECO:0000256" key="1">
    <source>
        <dbReference type="SAM" id="MobiDB-lite"/>
    </source>
</evidence>
<dbReference type="Proteomes" id="UP000246464">
    <property type="component" value="Chromosome 6"/>
</dbReference>
<dbReference type="EMBL" id="CP026248">
    <property type="protein sequence ID" value="AWP03318.1"/>
    <property type="molecule type" value="Genomic_DNA"/>
</dbReference>